<evidence type="ECO:0000256" key="5">
    <source>
        <dbReference type="ARBA" id="ARBA00023002"/>
    </source>
</evidence>
<keyword evidence="9" id="KW-1185">Reference proteome</keyword>
<dbReference type="GO" id="GO:0046872">
    <property type="term" value="F:metal ion binding"/>
    <property type="evidence" value="ECO:0007669"/>
    <property type="project" value="UniProtKB-KW"/>
</dbReference>
<dbReference type="SUPFAM" id="SSF51316">
    <property type="entry name" value="Mss4-like"/>
    <property type="match status" value="1"/>
</dbReference>
<dbReference type="NCBIfam" id="TIGR00357">
    <property type="entry name" value="peptide-methionine (R)-S-oxide reductase MsrB"/>
    <property type="match status" value="1"/>
</dbReference>
<dbReference type="GO" id="GO:0006979">
    <property type="term" value="P:response to oxidative stress"/>
    <property type="evidence" value="ECO:0007669"/>
    <property type="project" value="InterPro"/>
</dbReference>
<dbReference type="RefSeq" id="WP_129094867.1">
    <property type="nucleotide sequence ID" value="NZ_CBCSAE010000001.1"/>
</dbReference>
<dbReference type="AlphaFoldDB" id="A0AAE7B470"/>
<dbReference type="InterPro" id="IPR028427">
    <property type="entry name" value="Met_Sox_Rdtase_MsrB"/>
</dbReference>
<gene>
    <name evidence="8" type="primary">msrB</name>
    <name evidence="8" type="ORF">AAQM_0649</name>
</gene>
<organism evidence="8 9">
    <name type="scientific">Arcobacter aquimarinus</name>
    <dbReference type="NCBI Taxonomy" id="1315211"/>
    <lineage>
        <taxon>Bacteria</taxon>
        <taxon>Pseudomonadati</taxon>
        <taxon>Campylobacterota</taxon>
        <taxon>Epsilonproteobacteria</taxon>
        <taxon>Campylobacterales</taxon>
        <taxon>Arcobacteraceae</taxon>
        <taxon>Arcobacter</taxon>
    </lineage>
</organism>
<dbReference type="InterPro" id="IPR011057">
    <property type="entry name" value="Mss4-like_sf"/>
</dbReference>
<protein>
    <recommendedName>
        <fullName evidence="2">peptide-methionine (R)-S-oxide reductase</fullName>
        <ecNumber evidence="2">1.8.4.12</ecNumber>
    </recommendedName>
</protein>
<dbReference type="InterPro" id="IPR002579">
    <property type="entry name" value="Met_Sox_Rdtase_MsrB_dom"/>
</dbReference>
<dbReference type="GO" id="GO:0030091">
    <property type="term" value="P:protein repair"/>
    <property type="evidence" value="ECO:0007669"/>
    <property type="project" value="InterPro"/>
</dbReference>
<dbReference type="Pfam" id="PF01641">
    <property type="entry name" value="SelR"/>
    <property type="match status" value="1"/>
</dbReference>
<dbReference type="EC" id="1.8.4.12" evidence="2"/>
<evidence type="ECO:0000256" key="4">
    <source>
        <dbReference type="ARBA" id="ARBA00022833"/>
    </source>
</evidence>
<dbReference type="PANTHER" id="PTHR46081:SF8">
    <property type="entry name" value="PEPTIDE METHIONINE SULFOXIDE REDUCTASE 2"/>
    <property type="match status" value="1"/>
</dbReference>
<dbReference type="GO" id="GO:0033743">
    <property type="term" value="F:peptide-methionine (R)-S-oxide reductase activity"/>
    <property type="evidence" value="ECO:0007669"/>
    <property type="project" value="UniProtKB-EC"/>
</dbReference>
<reference evidence="8 9" key="1">
    <citation type="submission" date="2018-07" db="EMBL/GenBank/DDBJ databases">
        <title>Identification of phenol metabolism pathways in Arcobacter.</title>
        <authorList>
            <person name="Miller W.G."/>
            <person name="Yee E."/>
            <person name="Bono J.L."/>
        </authorList>
    </citation>
    <scope>NUCLEOTIDE SEQUENCE [LARGE SCALE GENOMIC DNA]</scope>
    <source>
        <strain evidence="8 9">W63</strain>
    </source>
</reference>
<comment type="cofactor">
    <cofactor evidence="1">
        <name>Zn(2+)</name>
        <dbReference type="ChEBI" id="CHEBI:29105"/>
    </cofactor>
</comment>
<name>A0AAE7B470_9BACT</name>
<evidence type="ECO:0000256" key="3">
    <source>
        <dbReference type="ARBA" id="ARBA00022723"/>
    </source>
</evidence>
<dbReference type="EMBL" id="CP030944">
    <property type="protein sequence ID" value="QKE25414.1"/>
    <property type="molecule type" value="Genomic_DNA"/>
</dbReference>
<evidence type="ECO:0000313" key="8">
    <source>
        <dbReference type="EMBL" id="QKE25414.1"/>
    </source>
</evidence>
<dbReference type="Proteomes" id="UP000502065">
    <property type="component" value="Chromosome"/>
</dbReference>
<keyword evidence="5 8" id="KW-0560">Oxidoreductase</keyword>
<proteinExistence type="predicted"/>
<evidence type="ECO:0000256" key="2">
    <source>
        <dbReference type="ARBA" id="ARBA00012499"/>
    </source>
</evidence>
<evidence type="ECO:0000259" key="7">
    <source>
        <dbReference type="PROSITE" id="PS51790"/>
    </source>
</evidence>
<evidence type="ECO:0000313" key="9">
    <source>
        <dbReference type="Proteomes" id="UP000502065"/>
    </source>
</evidence>
<dbReference type="Gene3D" id="2.170.150.20">
    <property type="entry name" value="Peptide methionine sulfoxide reductase"/>
    <property type="match status" value="1"/>
</dbReference>
<dbReference type="PROSITE" id="PS51790">
    <property type="entry name" value="MSRB"/>
    <property type="match status" value="1"/>
</dbReference>
<evidence type="ECO:0000256" key="1">
    <source>
        <dbReference type="ARBA" id="ARBA00001947"/>
    </source>
</evidence>
<feature type="domain" description="MsrB" evidence="7">
    <location>
        <begin position="1"/>
        <end position="119"/>
    </location>
</feature>
<evidence type="ECO:0000256" key="6">
    <source>
        <dbReference type="ARBA" id="ARBA00048488"/>
    </source>
</evidence>
<accession>A0AAE7B470</accession>
<keyword evidence="4" id="KW-0862">Zinc</keyword>
<dbReference type="PANTHER" id="PTHR46081">
    <property type="entry name" value="PEPTIDE METHIONINE SULFOXIDE REDUCTASE 2"/>
    <property type="match status" value="1"/>
</dbReference>
<dbReference type="NCBIfam" id="NF004036">
    <property type="entry name" value="PRK05508.1"/>
    <property type="match status" value="1"/>
</dbReference>
<keyword evidence="3" id="KW-0479">Metal-binding</keyword>
<sequence>MKYNELTQEEKYVIENKGTEYPFTGIYNDFYEKGVYSCKKCNSSLYKSEDKFKSGCGWPSFDDEIEGAVKRVLDKDGRRVEIVCAICGGHLGHVFEGEGFTSKNTRHCVNSISLNFQKA</sequence>
<dbReference type="KEGG" id="aaqi:AAQM_0649"/>
<comment type="catalytic activity">
    <reaction evidence="6">
        <text>L-methionyl-[protein] + [thioredoxin]-disulfide + H2O = L-methionyl-(R)-S-oxide-[protein] + [thioredoxin]-dithiol</text>
        <dbReference type="Rhea" id="RHEA:24164"/>
        <dbReference type="Rhea" id="RHEA-COMP:10698"/>
        <dbReference type="Rhea" id="RHEA-COMP:10700"/>
        <dbReference type="Rhea" id="RHEA-COMP:12313"/>
        <dbReference type="Rhea" id="RHEA-COMP:12314"/>
        <dbReference type="ChEBI" id="CHEBI:15377"/>
        <dbReference type="ChEBI" id="CHEBI:16044"/>
        <dbReference type="ChEBI" id="CHEBI:29950"/>
        <dbReference type="ChEBI" id="CHEBI:45764"/>
        <dbReference type="ChEBI" id="CHEBI:50058"/>
        <dbReference type="EC" id="1.8.4.12"/>
    </reaction>
</comment>